<evidence type="ECO:0000313" key="2">
    <source>
        <dbReference type="Proteomes" id="UP000304953"/>
    </source>
</evidence>
<dbReference type="EMBL" id="SRYA01000014">
    <property type="protein sequence ID" value="TGY96674.1"/>
    <property type="molecule type" value="Genomic_DNA"/>
</dbReference>
<protein>
    <submittedName>
        <fullName evidence="1">6,7-dimethyl-8-ribityllumazine synthase</fullName>
        <ecNumber evidence="1">2.5.1.78</ecNumber>
    </submittedName>
</protein>
<name>A0AC61RXI9_9FIRM</name>
<reference evidence="1" key="1">
    <citation type="submission" date="2019-04" db="EMBL/GenBank/DDBJ databases">
        <title>Microbes associate with the intestines of laboratory mice.</title>
        <authorList>
            <person name="Navarre W."/>
            <person name="Wong E."/>
            <person name="Huang K."/>
            <person name="Tropini C."/>
            <person name="Ng K."/>
            <person name="Yu B."/>
        </authorList>
    </citation>
    <scope>NUCLEOTIDE SEQUENCE</scope>
    <source>
        <strain evidence="1">NM01_1-7b</strain>
    </source>
</reference>
<organism evidence="1 2">
    <name type="scientific">Petralouisia muris</name>
    <dbReference type="NCBI Taxonomy" id="3032872"/>
    <lineage>
        <taxon>Bacteria</taxon>
        <taxon>Bacillati</taxon>
        <taxon>Bacillota</taxon>
        <taxon>Clostridia</taxon>
        <taxon>Lachnospirales</taxon>
        <taxon>Lachnospiraceae</taxon>
        <taxon>Petralouisia</taxon>
    </lineage>
</organism>
<accession>A0AC61RXI9</accession>
<proteinExistence type="predicted"/>
<gene>
    <name evidence="1" type="ORF">E5329_08930</name>
</gene>
<sequence length="154" mass="16228">MRVLEGNVVANGTKVGIVASRFNEFIVSKLIGGAQDALIRHGVNDDDITLAWVPGAFEIPLTAQKMAETGNYDAVICLGAVIKGATTHYDYVCAEVSKGVAAVGLKTEIPVIFGVVTTDNIEQAIERAGTKAGNKGYDAACTAIEMVNLIQNMK</sequence>
<keyword evidence="1" id="KW-0808">Transferase</keyword>
<comment type="caution">
    <text evidence="1">The sequence shown here is derived from an EMBL/GenBank/DDBJ whole genome shotgun (WGS) entry which is preliminary data.</text>
</comment>
<keyword evidence="2" id="KW-1185">Reference proteome</keyword>
<evidence type="ECO:0000313" key="1">
    <source>
        <dbReference type="EMBL" id="TGY96674.1"/>
    </source>
</evidence>
<dbReference type="Proteomes" id="UP000304953">
    <property type="component" value="Unassembled WGS sequence"/>
</dbReference>
<dbReference type="EC" id="2.5.1.78" evidence="1"/>